<evidence type="ECO:0000313" key="1">
    <source>
        <dbReference type="EMBL" id="CAI9548702.1"/>
    </source>
</evidence>
<dbReference type="EMBL" id="CATNWA010004802">
    <property type="protein sequence ID" value="CAI9548702.1"/>
    <property type="molecule type" value="Genomic_DNA"/>
</dbReference>
<comment type="caution">
    <text evidence="1">The sequence shown here is derived from an EMBL/GenBank/DDBJ whole genome shotgun (WGS) entry which is preliminary data.</text>
</comment>
<name>A0ABN9BMY1_9NEOB</name>
<accession>A0ABN9BMY1</accession>
<sequence length="52" mass="5909">MGPLCPCPNSKKPMKKSCIYHSKYTWVHYRFHLCLEKRPGNSIAAMLQAGAD</sequence>
<evidence type="ECO:0000313" key="2">
    <source>
        <dbReference type="Proteomes" id="UP001162483"/>
    </source>
</evidence>
<keyword evidence="2" id="KW-1185">Reference proteome</keyword>
<protein>
    <submittedName>
        <fullName evidence="1">Uncharacterized protein</fullName>
    </submittedName>
</protein>
<reference evidence="1" key="1">
    <citation type="submission" date="2023-05" db="EMBL/GenBank/DDBJ databases">
        <authorList>
            <person name="Stuckert A."/>
        </authorList>
    </citation>
    <scope>NUCLEOTIDE SEQUENCE</scope>
</reference>
<dbReference type="Proteomes" id="UP001162483">
    <property type="component" value="Unassembled WGS sequence"/>
</dbReference>
<proteinExistence type="predicted"/>
<gene>
    <name evidence="1" type="ORF">SPARVUS_LOCUS3204422</name>
</gene>
<organism evidence="1 2">
    <name type="scientific">Staurois parvus</name>
    <dbReference type="NCBI Taxonomy" id="386267"/>
    <lineage>
        <taxon>Eukaryota</taxon>
        <taxon>Metazoa</taxon>
        <taxon>Chordata</taxon>
        <taxon>Craniata</taxon>
        <taxon>Vertebrata</taxon>
        <taxon>Euteleostomi</taxon>
        <taxon>Amphibia</taxon>
        <taxon>Batrachia</taxon>
        <taxon>Anura</taxon>
        <taxon>Neobatrachia</taxon>
        <taxon>Ranoidea</taxon>
        <taxon>Ranidae</taxon>
        <taxon>Staurois</taxon>
    </lineage>
</organism>